<feature type="compositionally biased region" description="Basic and acidic residues" evidence="1">
    <location>
        <begin position="8"/>
        <end position="18"/>
    </location>
</feature>
<accession>A0A392PXU3</accession>
<feature type="region of interest" description="Disordered" evidence="1">
    <location>
        <begin position="1"/>
        <end position="30"/>
    </location>
</feature>
<organism evidence="2 3">
    <name type="scientific">Trifolium medium</name>
    <dbReference type="NCBI Taxonomy" id="97028"/>
    <lineage>
        <taxon>Eukaryota</taxon>
        <taxon>Viridiplantae</taxon>
        <taxon>Streptophyta</taxon>
        <taxon>Embryophyta</taxon>
        <taxon>Tracheophyta</taxon>
        <taxon>Spermatophyta</taxon>
        <taxon>Magnoliopsida</taxon>
        <taxon>eudicotyledons</taxon>
        <taxon>Gunneridae</taxon>
        <taxon>Pentapetalae</taxon>
        <taxon>rosids</taxon>
        <taxon>fabids</taxon>
        <taxon>Fabales</taxon>
        <taxon>Fabaceae</taxon>
        <taxon>Papilionoideae</taxon>
        <taxon>50 kb inversion clade</taxon>
        <taxon>NPAAA clade</taxon>
        <taxon>Hologalegina</taxon>
        <taxon>IRL clade</taxon>
        <taxon>Trifolieae</taxon>
        <taxon>Trifolium</taxon>
    </lineage>
</organism>
<dbReference type="Proteomes" id="UP000265520">
    <property type="component" value="Unassembled WGS sequence"/>
</dbReference>
<proteinExistence type="predicted"/>
<evidence type="ECO:0000313" key="3">
    <source>
        <dbReference type="Proteomes" id="UP000265520"/>
    </source>
</evidence>
<dbReference type="EMBL" id="LXQA010103088">
    <property type="protein sequence ID" value="MCI16938.1"/>
    <property type="molecule type" value="Genomic_DNA"/>
</dbReference>
<evidence type="ECO:0000256" key="1">
    <source>
        <dbReference type="SAM" id="MobiDB-lite"/>
    </source>
</evidence>
<dbReference type="AlphaFoldDB" id="A0A392PXU3"/>
<comment type="caution">
    <text evidence="2">The sequence shown here is derived from an EMBL/GenBank/DDBJ whole genome shotgun (WGS) entry which is preliminary data.</text>
</comment>
<sequence length="30" mass="3443">MSLEDFGTVERDPWHDGDWCSTSVKVSTKE</sequence>
<feature type="compositionally biased region" description="Polar residues" evidence="1">
    <location>
        <begin position="20"/>
        <end position="30"/>
    </location>
</feature>
<reference evidence="2 3" key="1">
    <citation type="journal article" date="2018" name="Front. Plant Sci.">
        <title>Red Clover (Trifolium pratense) and Zigzag Clover (T. medium) - A Picture of Genomic Similarities and Differences.</title>
        <authorList>
            <person name="Dluhosova J."/>
            <person name="Istvanek J."/>
            <person name="Nedelnik J."/>
            <person name="Repkova J."/>
        </authorList>
    </citation>
    <scope>NUCLEOTIDE SEQUENCE [LARGE SCALE GENOMIC DNA]</scope>
    <source>
        <strain evidence="3">cv. 10/8</strain>
        <tissue evidence="2">Leaf</tissue>
    </source>
</reference>
<protein>
    <submittedName>
        <fullName evidence="2">Uncharacterized protein</fullName>
    </submittedName>
</protein>
<evidence type="ECO:0000313" key="2">
    <source>
        <dbReference type="EMBL" id="MCI16938.1"/>
    </source>
</evidence>
<keyword evidence="3" id="KW-1185">Reference proteome</keyword>
<name>A0A392PXU3_9FABA</name>
<feature type="non-terminal residue" evidence="2">
    <location>
        <position position="30"/>
    </location>
</feature>